<name>A0A5B0T5S7_9ENTR</name>
<evidence type="ECO:0000313" key="5">
    <source>
        <dbReference type="EMBL" id="KAA1145428.1"/>
    </source>
</evidence>
<dbReference type="PANTHER" id="PTHR48081:SF8">
    <property type="entry name" value="ALPHA_BETA HYDROLASE FOLD-3 DOMAIN-CONTAINING PROTEIN-RELATED"/>
    <property type="match status" value="1"/>
</dbReference>
<dbReference type="PANTHER" id="PTHR48081">
    <property type="entry name" value="AB HYDROLASE SUPERFAMILY PROTEIN C4A8.06C"/>
    <property type="match status" value="1"/>
</dbReference>
<dbReference type="SUPFAM" id="SSF53474">
    <property type="entry name" value="alpha/beta-Hydrolases"/>
    <property type="match status" value="1"/>
</dbReference>
<keyword evidence="2 5" id="KW-0378">Hydrolase</keyword>
<sequence>MALESGIAQLVEAFIAAGRPSSREQNIDDRRAGYIASTVLAGDTETRVQVEDIELDAMMFRVVSPRGCTGNLPCVIYYHGGCFVSGGFTTHDNQLRQLAWYSGCRVIAVQYRLAPEHIFPAAHNDAESGANIIWKYAKKLGVDRDNITLAGDSAGGHLALVTALRLKATRQWQPAQLMLIYPMLDATASFASYDHNGQDYIITRDTLLSGYEMYMPQTDPLHPEVSPLWREDFNGLPPTHIITAEFDPLRDEGEALYQRFQEQGVDCTCQRYLGVIHGFFQLAGVSQAARSAMRDVAWRAINSTAVRHA</sequence>
<dbReference type="InterPro" id="IPR013094">
    <property type="entry name" value="AB_hydrolase_3"/>
</dbReference>
<evidence type="ECO:0000313" key="7">
    <source>
        <dbReference type="Proteomes" id="UP000323297"/>
    </source>
</evidence>
<dbReference type="FunFam" id="3.40.50.1820:FF:000089">
    <property type="entry name" value="Alpha/beta hydrolase"/>
    <property type="match status" value="1"/>
</dbReference>
<dbReference type="Gene3D" id="3.40.50.1820">
    <property type="entry name" value="alpha/beta hydrolase"/>
    <property type="match status" value="1"/>
</dbReference>
<dbReference type="PROSITE" id="PS01174">
    <property type="entry name" value="LIPASE_GDXG_SER"/>
    <property type="match status" value="1"/>
</dbReference>
<dbReference type="Proteomes" id="UP001271725">
    <property type="component" value="Unassembled WGS sequence"/>
</dbReference>
<accession>A0A5B0T5S7</accession>
<evidence type="ECO:0000256" key="1">
    <source>
        <dbReference type="ARBA" id="ARBA00010515"/>
    </source>
</evidence>
<dbReference type="AlphaFoldDB" id="A0A5B0T5S7"/>
<dbReference type="RefSeq" id="WP_111466282.1">
    <property type="nucleotide sequence ID" value="NZ_CBCYDL010000013.1"/>
</dbReference>
<feature type="active site" evidence="3">
    <location>
        <position position="153"/>
    </location>
</feature>
<comment type="similarity">
    <text evidence="1">Belongs to the 'GDXG' lipolytic enzyme family.</text>
</comment>
<dbReference type="GO" id="GO:0016787">
    <property type="term" value="F:hydrolase activity"/>
    <property type="evidence" value="ECO:0007669"/>
    <property type="project" value="UniProtKB-KW"/>
</dbReference>
<dbReference type="InterPro" id="IPR029058">
    <property type="entry name" value="AB_hydrolase_fold"/>
</dbReference>
<proteinExistence type="inferred from homology"/>
<feature type="domain" description="Alpha/beta hydrolase fold-3" evidence="4">
    <location>
        <begin position="75"/>
        <end position="280"/>
    </location>
</feature>
<reference evidence="5 7" key="1">
    <citation type="submission" date="2019-08" db="EMBL/GenBank/DDBJ databases">
        <title>Draft genome sequence of Citrobacter portucalensis strain isolated from green turtle.</title>
        <authorList>
            <person name="Fernandes M.R."/>
            <person name="Sellera F.P."/>
            <person name="Goldeberg D.W."/>
            <person name="Costa D.C."/>
            <person name="Lincopan N."/>
        </authorList>
    </citation>
    <scope>NUCLEOTIDE SEQUENCE [LARGE SCALE GENOMIC DNA]</scope>
    <source>
        <strain evidence="5 7">TV06</strain>
    </source>
</reference>
<dbReference type="Proteomes" id="UP000323297">
    <property type="component" value="Unassembled WGS sequence"/>
</dbReference>
<dbReference type="EMBL" id="JAXABJ010000016">
    <property type="protein sequence ID" value="MDX7149893.1"/>
    <property type="molecule type" value="Genomic_DNA"/>
</dbReference>
<evidence type="ECO:0000259" key="4">
    <source>
        <dbReference type="Pfam" id="PF07859"/>
    </source>
</evidence>
<evidence type="ECO:0000256" key="2">
    <source>
        <dbReference type="ARBA" id="ARBA00022801"/>
    </source>
</evidence>
<dbReference type="InterPro" id="IPR033140">
    <property type="entry name" value="Lipase_GDXG_put_SER_AS"/>
</dbReference>
<protein>
    <submittedName>
        <fullName evidence="5">Alpha/beta hydrolase</fullName>
    </submittedName>
</protein>
<comment type="caution">
    <text evidence="5">The sequence shown here is derived from an EMBL/GenBank/DDBJ whole genome shotgun (WGS) entry which is preliminary data.</text>
</comment>
<dbReference type="InterPro" id="IPR050300">
    <property type="entry name" value="GDXG_lipolytic_enzyme"/>
</dbReference>
<evidence type="ECO:0000313" key="6">
    <source>
        <dbReference type="EMBL" id="MDX7149893.1"/>
    </source>
</evidence>
<gene>
    <name evidence="5" type="ORF">D3H66_05530</name>
    <name evidence="6" type="ORF">SJ265_19130</name>
</gene>
<dbReference type="EMBL" id="VTZD01000007">
    <property type="protein sequence ID" value="KAA1145428.1"/>
    <property type="molecule type" value="Genomic_DNA"/>
</dbReference>
<organism evidence="5 7">
    <name type="scientific">Citrobacter portucalensis</name>
    <dbReference type="NCBI Taxonomy" id="1639133"/>
    <lineage>
        <taxon>Bacteria</taxon>
        <taxon>Pseudomonadati</taxon>
        <taxon>Pseudomonadota</taxon>
        <taxon>Gammaproteobacteria</taxon>
        <taxon>Enterobacterales</taxon>
        <taxon>Enterobacteriaceae</taxon>
        <taxon>Citrobacter</taxon>
        <taxon>Citrobacter freundii complex</taxon>
    </lineage>
</organism>
<dbReference type="Pfam" id="PF07859">
    <property type="entry name" value="Abhydrolase_3"/>
    <property type="match status" value="1"/>
</dbReference>
<evidence type="ECO:0000256" key="3">
    <source>
        <dbReference type="PROSITE-ProRule" id="PRU10038"/>
    </source>
</evidence>
<reference evidence="6" key="2">
    <citation type="submission" date="2023-11" db="EMBL/GenBank/DDBJ databases">
        <title>Detection of rare carbapenemases in Enterobacterales - comparison of two colorimetric and two CIM-based carbapenemase assays.</title>
        <authorList>
            <person name="Schaffarczyk L."/>
            <person name="Noster J."/>
            <person name="Stelzer Y."/>
            <person name="Sattler J."/>
            <person name="Gatermann S."/>
            <person name="Hamprecht A."/>
        </authorList>
    </citation>
    <scope>NUCLEOTIDE SEQUENCE</scope>
    <source>
        <strain evidence="6">CIM-Carb-133</strain>
    </source>
</reference>